<feature type="domain" description="Reverse transcriptase" evidence="2">
    <location>
        <begin position="1"/>
        <end position="161"/>
    </location>
</feature>
<feature type="chain" id="PRO_5018993368" evidence="1">
    <location>
        <begin position="27"/>
        <end position="432"/>
    </location>
</feature>
<sequence>MGFGSKWLGWMWSCISTAKFSVLVNGVPAGFFPSSKGLRQGDPFSPYLFVMGMEELSNLIRRAVEGGFLSGCRIRGGGRQSVHISHLLFVDDTIVFCEARKEHLIHLSWILFWFEAASGLRINLDKSEIIPVDEVEEMEEMAAELGCKVGSMPSVYLGLPLGAPNKNTSMWDGVEEKMRRRLARWKRQYISKGGRLILIKSTMASMPLYQMSLFQKEKGRLGLRKLVPLNKALLGKWIWRFACEKENLWKQVLLAKYGQEGFGWMTKKANGTFGVGVWKEILKEKDWCWENMAFTMGNGTKIRFWTDLWCGCTVLSQRFPHLYGMAAHRNGTVEEMWDQNVGQGGWDLRFVRGFNDWELDMVGNLLHILRGYKPTLEEDAVFWKGGRNGQFKVKEAYNLVVNTVANNFPKSNIWVDKVSNKNFVFCLGGFLG</sequence>
<feature type="signal peptide" evidence="1">
    <location>
        <begin position="1"/>
        <end position="26"/>
    </location>
</feature>
<reference evidence="3 4" key="1">
    <citation type="journal article" date="2018" name="PLoS Genet.">
        <title>Population sequencing reveals clonal diversity and ancestral inbreeding in the grapevine cultivar Chardonnay.</title>
        <authorList>
            <person name="Roach M.J."/>
            <person name="Johnson D.L."/>
            <person name="Bohlmann J."/>
            <person name="van Vuuren H.J."/>
            <person name="Jones S.J."/>
            <person name="Pretorius I.S."/>
            <person name="Schmidt S.A."/>
            <person name="Borneman A.R."/>
        </authorList>
    </citation>
    <scope>NUCLEOTIDE SEQUENCE [LARGE SCALE GENOMIC DNA]</scope>
    <source>
        <strain evidence="4">cv. Chardonnay</strain>
        <tissue evidence="3">Leaf</tissue>
    </source>
</reference>
<evidence type="ECO:0000313" key="3">
    <source>
        <dbReference type="EMBL" id="RVW38254.1"/>
    </source>
</evidence>
<dbReference type="PANTHER" id="PTHR33116">
    <property type="entry name" value="REVERSE TRANSCRIPTASE ZINC-BINDING DOMAIN-CONTAINING PROTEIN-RELATED-RELATED"/>
    <property type="match status" value="1"/>
</dbReference>
<evidence type="ECO:0000313" key="4">
    <source>
        <dbReference type="Proteomes" id="UP000288805"/>
    </source>
</evidence>
<dbReference type="PANTHER" id="PTHR33116:SF78">
    <property type="entry name" value="OS12G0587133 PROTEIN"/>
    <property type="match status" value="1"/>
</dbReference>
<keyword evidence="1" id="KW-0732">Signal</keyword>
<dbReference type="InterPro" id="IPR000477">
    <property type="entry name" value="RT_dom"/>
</dbReference>
<dbReference type="Pfam" id="PF00078">
    <property type="entry name" value="RVT_1"/>
    <property type="match status" value="1"/>
</dbReference>
<proteinExistence type="predicted"/>
<dbReference type="PROSITE" id="PS50878">
    <property type="entry name" value="RT_POL"/>
    <property type="match status" value="1"/>
</dbReference>
<accession>A0A438DS13</accession>
<dbReference type="EMBL" id="QGNW01001508">
    <property type="protein sequence ID" value="RVW38254.1"/>
    <property type="molecule type" value="Genomic_DNA"/>
</dbReference>
<name>A0A438DS13_VITVI</name>
<gene>
    <name evidence="3" type="primary">AtMg01250_112</name>
    <name evidence="3" type="ORF">CK203_071176</name>
</gene>
<dbReference type="Proteomes" id="UP000288805">
    <property type="component" value="Unassembled WGS sequence"/>
</dbReference>
<dbReference type="SUPFAM" id="SSF56672">
    <property type="entry name" value="DNA/RNA polymerases"/>
    <property type="match status" value="1"/>
</dbReference>
<comment type="caution">
    <text evidence="3">The sequence shown here is derived from an EMBL/GenBank/DDBJ whole genome shotgun (WGS) entry which is preliminary data.</text>
</comment>
<evidence type="ECO:0000256" key="1">
    <source>
        <dbReference type="SAM" id="SignalP"/>
    </source>
</evidence>
<dbReference type="AlphaFoldDB" id="A0A438DS13"/>
<evidence type="ECO:0000259" key="2">
    <source>
        <dbReference type="PROSITE" id="PS50878"/>
    </source>
</evidence>
<organism evidence="3 4">
    <name type="scientific">Vitis vinifera</name>
    <name type="common">Grape</name>
    <dbReference type="NCBI Taxonomy" id="29760"/>
    <lineage>
        <taxon>Eukaryota</taxon>
        <taxon>Viridiplantae</taxon>
        <taxon>Streptophyta</taxon>
        <taxon>Embryophyta</taxon>
        <taxon>Tracheophyta</taxon>
        <taxon>Spermatophyta</taxon>
        <taxon>Magnoliopsida</taxon>
        <taxon>eudicotyledons</taxon>
        <taxon>Gunneridae</taxon>
        <taxon>Pentapetalae</taxon>
        <taxon>rosids</taxon>
        <taxon>Vitales</taxon>
        <taxon>Vitaceae</taxon>
        <taxon>Viteae</taxon>
        <taxon>Vitis</taxon>
    </lineage>
</organism>
<protein>
    <submittedName>
        <fullName evidence="3">Putative mitochondrial protein</fullName>
    </submittedName>
</protein>
<dbReference type="InterPro" id="IPR043502">
    <property type="entry name" value="DNA/RNA_pol_sf"/>
</dbReference>